<dbReference type="Proteomes" id="UP000269396">
    <property type="component" value="Unassembled WGS sequence"/>
</dbReference>
<reference evidence="1 2" key="1">
    <citation type="submission" date="2018-11" db="EMBL/GenBank/DDBJ databases">
        <authorList>
            <consortium name="Pathogen Informatics"/>
        </authorList>
    </citation>
    <scope>NUCLEOTIDE SEQUENCE [LARGE SCALE GENOMIC DNA]</scope>
    <source>
        <strain>Denwood</strain>
        <strain evidence="2">Zambia</strain>
    </source>
</reference>
<organism evidence="1 2">
    <name type="scientific">Schistosoma mattheei</name>
    <dbReference type="NCBI Taxonomy" id="31246"/>
    <lineage>
        <taxon>Eukaryota</taxon>
        <taxon>Metazoa</taxon>
        <taxon>Spiralia</taxon>
        <taxon>Lophotrochozoa</taxon>
        <taxon>Platyhelminthes</taxon>
        <taxon>Trematoda</taxon>
        <taxon>Digenea</taxon>
        <taxon>Strigeidida</taxon>
        <taxon>Schistosomatoidea</taxon>
        <taxon>Schistosomatidae</taxon>
        <taxon>Schistosoma</taxon>
    </lineage>
</organism>
<proteinExistence type="predicted"/>
<protein>
    <submittedName>
        <fullName evidence="1">Uncharacterized protein</fullName>
    </submittedName>
</protein>
<dbReference type="EMBL" id="UZAL01043942">
    <property type="protein sequence ID" value="VDP81930.1"/>
    <property type="molecule type" value="Genomic_DNA"/>
</dbReference>
<name>A0A183Q0V4_9TREM</name>
<evidence type="ECO:0000313" key="1">
    <source>
        <dbReference type="EMBL" id="VDP81930.1"/>
    </source>
</evidence>
<keyword evidence="2" id="KW-1185">Reference proteome</keyword>
<dbReference type="AlphaFoldDB" id="A0A183Q0V4"/>
<accession>A0A183Q0V4</accession>
<evidence type="ECO:0000313" key="2">
    <source>
        <dbReference type="Proteomes" id="UP000269396"/>
    </source>
</evidence>
<sequence length="74" mass="9265">MPPTTRNEDRLPRTLKYFKRGILRWPVRCLCAWIYIHEPRDGFVSILATIRRFWFNQFFWSSWWKQTPPKRDYS</sequence>
<gene>
    <name evidence="1" type="ORF">SMTD_LOCUS20237</name>
</gene>